<keyword evidence="10" id="KW-1185">Reference proteome</keyword>
<evidence type="ECO:0000313" key="10">
    <source>
        <dbReference type="Proteomes" id="UP001642540"/>
    </source>
</evidence>
<feature type="chain" id="PRO_5047357063" description="Chitin-binding type-2 domain-containing protein" evidence="7">
    <location>
        <begin position="23"/>
        <end position="288"/>
    </location>
</feature>
<dbReference type="Gene3D" id="2.170.140.10">
    <property type="entry name" value="Chitin binding domain"/>
    <property type="match status" value="2"/>
</dbReference>
<feature type="region of interest" description="Disordered" evidence="6">
    <location>
        <begin position="102"/>
        <end position="188"/>
    </location>
</feature>
<gene>
    <name evidence="9" type="ORF">ODALV1_LOCUS9626</name>
</gene>
<keyword evidence="3" id="KW-0677">Repeat</keyword>
<evidence type="ECO:0000256" key="5">
    <source>
        <dbReference type="ARBA" id="ARBA00023180"/>
    </source>
</evidence>
<feature type="signal peptide" evidence="7">
    <location>
        <begin position="1"/>
        <end position="22"/>
    </location>
</feature>
<dbReference type="Pfam" id="PF01607">
    <property type="entry name" value="CBM_14"/>
    <property type="match status" value="2"/>
</dbReference>
<dbReference type="PANTHER" id="PTHR23301:SF0">
    <property type="entry name" value="CHITIN-BINDING TYPE-2 DOMAIN-CONTAINING PROTEIN-RELATED"/>
    <property type="match status" value="1"/>
</dbReference>
<dbReference type="PANTHER" id="PTHR23301">
    <property type="entry name" value="CHITIN BINDING PERITROPHIN-A"/>
    <property type="match status" value="1"/>
</dbReference>
<proteinExistence type="predicted"/>
<evidence type="ECO:0000256" key="4">
    <source>
        <dbReference type="ARBA" id="ARBA00023157"/>
    </source>
</evidence>
<evidence type="ECO:0000256" key="1">
    <source>
        <dbReference type="ARBA" id="ARBA00022669"/>
    </source>
</evidence>
<evidence type="ECO:0000259" key="8">
    <source>
        <dbReference type="PROSITE" id="PS50940"/>
    </source>
</evidence>
<dbReference type="EMBL" id="CAXLJM020000028">
    <property type="protein sequence ID" value="CAL8097357.1"/>
    <property type="molecule type" value="Genomic_DNA"/>
</dbReference>
<dbReference type="InterPro" id="IPR002557">
    <property type="entry name" value="Chitin-bd_dom"/>
</dbReference>
<keyword evidence="2 7" id="KW-0732">Signal</keyword>
<keyword evidence="4" id="KW-1015">Disulfide bond</keyword>
<evidence type="ECO:0000256" key="3">
    <source>
        <dbReference type="ARBA" id="ARBA00022737"/>
    </source>
</evidence>
<dbReference type="SUPFAM" id="SSF57625">
    <property type="entry name" value="Invertebrate chitin-binding proteins"/>
    <property type="match status" value="2"/>
</dbReference>
<evidence type="ECO:0000256" key="7">
    <source>
        <dbReference type="SAM" id="SignalP"/>
    </source>
</evidence>
<feature type="domain" description="Chitin-binding type-2" evidence="8">
    <location>
        <begin position="37"/>
        <end position="96"/>
    </location>
</feature>
<reference evidence="9 10" key="1">
    <citation type="submission" date="2024-08" db="EMBL/GenBank/DDBJ databases">
        <authorList>
            <person name="Cucini C."/>
            <person name="Frati F."/>
        </authorList>
    </citation>
    <scope>NUCLEOTIDE SEQUENCE [LARGE SCALE GENOMIC DNA]</scope>
</reference>
<accession>A0ABP1QC32</accession>
<dbReference type="SMART" id="SM00494">
    <property type="entry name" value="ChtBD2"/>
    <property type="match status" value="2"/>
</dbReference>
<sequence length="288" mass="31325">MNLFKFQSILLVGFVAVAYVKAEDYLKCSSDEHLMDPPECPGHEDGLPTYFPYPYDCSKYFECTNGAARCIQCAVGTVWDQDLLVCNHEASTPCNIITTSRTTTTEQTTTTPTTTTPTTTTPTTTTPTTTTPTTTTPTTTTPTTTTPTTTTPTTTTPTTTTPTTTTPTTTTPTTTTPTTTPPTTTDDPANWICPEGFVGPIRHPFTCSQFYICDPGRRPCLFECPDGLFYNPEIEDCDWPFNVPSCEGGTPPPPAIGSSFTNYRNIQRTSLVNDLKLKLRNGNDPCQA</sequence>
<dbReference type="PROSITE" id="PS50940">
    <property type="entry name" value="CHIT_BIND_II"/>
    <property type="match status" value="2"/>
</dbReference>
<name>A0ABP1QC32_9HEXA</name>
<dbReference type="InterPro" id="IPR036508">
    <property type="entry name" value="Chitin-bd_dom_sf"/>
</dbReference>
<dbReference type="Proteomes" id="UP001642540">
    <property type="component" value="Unassembled WGS sequence"/>
</dbReference>
<comment type="caution">
    <text evidence="9">The sequence shown here is derived from an EMBL/GenBank/DDBJ whole genome shotgun (WGS) entry which is preliminary data.</text>
</comment>
<evidence type="ECO:0000313" key="9">
    <source>
        <dbReference type="EMBL" id="CAL8097357.1"/>
    </source>
</evidence>
<keyword evidence="5" id="KW-0325">Glycoprotein</keyword>
<feature type="compositionally biased region" description="Low complexity" evidence="6">
    <location>
        <begin position="102"/>
        <end position="185"/>
    </location>
</feature>
<keyword evidence="1" id="KW-0147">Chitin-binding</keyword>
<organism evidence="9 10">
    <name type="scientific">Orchesella dallaii</name>
    <dbReference type="NCBI Taxonomy" id="48710"/>
    <lineage>
        <taxon>Eukaryota</taxon>
        <taxon>Metazoa</taxon>
        <taxon>Ecdysozoa</taxon>
        <taxon>Arthropoda</taxon>
        <taxon>Hexapoda</taxon>
        <taxon>Collembola</taxon>
        <taxon>Entomobryomorpha</taxon>
        <taxon>Entomobryoidea</taxon>
        <taxon>Orchesellidae</taxon>
        <taxon>Orchesellinae</taxon>
        <taxon>Orchesella</taxon>
    </lineage>
</organism>
<feature type="domain" description="Chitin-binding type-2" evidence="8">
    <location>
        <begin position="190"/>
        <end position="248"/>
    </location>
</feature>
<protein>
    <recommendedName>
        <fullName evidence="8">Chitin-binding type-2 domain-containing protein</fullName>
    </recommendedName>
</protein>
<dbReference type="InterPro" id="IPR051940">
    <property type="entry name" value="Chitin_bind-dev_reg"/>
</dbReference>
<evidence type="ECO:0000256" key="6">
    <source>
        <dbReference type="SAM" id="MobiDB-lite"/>
    </source>
</evidence>
<evidence type="ECO:0000256" key="2">
    <source>
        <dbReference type="ARBA" id="ARBA00022729"/>
    </source>
</evidence>